<dbReference type="SUPFAM" id="SSF51735">
    <property type="entry name" value="NAD(P)-binding Rossmann-fold domains"/>
    <property type="match status" value="1"/>
</dbReference>
<sequence length="264" mass="29284">MKISNKVIWITGASSGIGKALAIYLSKEKSNKLILSARGENALNEVKRLCTYPENISVLPFDLAKIDMMHDIAKNAIKLFGAIDILVNNGGVSQRSLIIDTAIEVDKKLMEVDYLGTVALSKAILPHFIKKQSGHFVVVSSLMGKFSSPYRSGYCGAKHALHGFFDALRMEHQKDGIDVTMVCPGFVNTNVARNALTGSGDIQNNQDTATEQGLSPEVFVKRMTHAIAKRKFEVYIGKKEVLGVYLKRFFPKFLHYFVLRSTVR</sequence>
<evidence type="ECO:0000313" key="2">
    <source>
        <dbReference type="EMBL" id="TPV32392.1"/>
    </source>
</evidence>
<organism evidence="2 3">
    <name type="scientific">Paucihalobacter ruber</name>
    <dbReference type="NCBI Taxonomy" id="2567861"/>
    <lineage>
        <taxon>Bacteria</taxon>
        <taxon>Pseudomonadati</taxon>
        <taxon>Bacteroidota</taxon>
        <taxon>Flavobacteriia</taxon>
        <taxon>Flavobacteriales</taxon>
        <taxon>Flavobacteriaceae</taxon>
        <taxon>Paucihalobacter</taxon>
    </lineage>
</organism>
<evidence type="ECO:0000256" key="1">
    <source>
        <dbReference type="RuleBase" id="RU000363"/>
    </source>
</evidence>
<dbReference type="RefSeq" id="WP_140990887.1">
    <property type="nucleotide sequence ID" value="NZ_VHIQ01000006.1"/>
</dbReference>
<dbReference type="Proteomes" id="UP000317332">
    <property type="component" value="Unassembled WGS sequence"/>
</dbReference>
<dbReference type="InterPro" id="IPR002347">
    <property type="entry name" value="SDR_fam"/>
</dbReference>
<dbReference type="AlphaFoldDB" id="A0A506PH16"/>
<dbReference type="InterPro" id="IPR053011">
    <property type="entry name" value="SDR_family_member_7"/>
</dbReference>
<dbReference type="PRINTS" id="PR00080">
    <property type="entry name" value="SDRFAMILY"/>
</dbReference>
<dbReference type="PANTHER" id="PTHR44269:SF1">
    <property type="entry name" value="DEHYDROGENASE_REDUCTASE SDR FAMILY MEMBER 7"/>
    <property type="match status" value="1"/>
</dbReference>
<dbReference type="CDD" id="cd05332">
    <property type="entry name" value="11beta-HSD1_like_SDR_c"/>
    <property type="match status" value="1"/>
</dbReference>
<comment type="similarity">
    <text evidence="1">Belongs to the short-chain dehydrogenases/reductases (SDR) family.</text>
</comment>
<dbReference type="InterPro" id="IPR036291">
    <property type="entry name" value="NAD(P)-bd_dom_sf"/>
</dbReference>
<gene>
    <name evidence="2" type="ORF">FJ651_12570</name>
</gene>
<protein>
    <submittedName>
        <fullName evidence="2">SDR family oxidoreductase</fullName>
    </submittedName>
</protein>
<evidence type="ECO:0000313" key="3">
    <source>
        <dbReference type="Proteomes" id="UP000317332"/>
    </source>
</evidence>
<proteinExistence type="inferred from homology"/>
<dbReference type="PROSITE" id="PS00061">
    <property type="entry name" value="ADH_SHORT"/>
    <property type="match status" value="1"/>
</dbReference>
<reference evidence="2 3" key="1">
    <citation type="submission" date="2019-06" db="EMBL/GenBank/DDBJ databases">
        <title>Flavobacteriaceae Paucihalobacterium erythroidium CWB-1, complete genome.</title>
        <authorList>
            <person name="Wu S."/>
        </authorList>
    </citation>
    <scope>NUCLEOTIDE SEQUENCE [LARGE SCALE GENOMIC DNA]</scope>
    <source>
        <strain evidence="2 3">CWB-1</strain>
    </source>
</reference>
<accession>A0A506PH16</accession>
<keyword evidence="3" id="KW-1185">Reference proteome</keyword>
<dbReference type="InterPro" id="IPR020904">
    <property type="entry name" value="Sc_DH/Rdtase_CS"/>
</dbReference>
<name>A0A506PH16_9FLAO</name>
<dbReference type="EMBL" id="VHIQ01000006">
    <property type="protein sequence ID" value="TPV32392.1"/>
    <property type="molecule type" value="Genomic_DNA"/>
</dbReference>
<dbReference type="PANTHER" id="PTHR44269">
    <property type="entry name" value="DEHYDROGENASE/REDUCTASE SDR FAMILY MEMBER 7-RELATED"/>
    <property type="match status" value="1"/>
</dbReference>
<dbReference type="PRINTS" id="PR00081">
    <property type="entry name" value="GDHRDH"/>
</dbReference>
<dbReference type="Pfam" id="PF00106">
    <property type="entry name" value="adh_short"/>
    <property type="match status" value="1"/>
</dbReference>
<dbReference type="NCBIfam" id="NF004825">
    <property type="entry name" value="PRK06181.1"/>
    <property type="match status" value="1"/>
</dbReference>
<comment type="caution">
    <text evidence="2">The sequence shown here is derived from an EMBL/GenBank/DDBJ whole genome shotgun (WGS) entry which is preliminary data.</text>
</comment>
<dbReference type="OrthoDB" id="822355at2"/>
<dbReference type="Gene3D" id="3.40.50.720">
    <property type="entry name" value="NAD(P)-binding Rossmann-like Domain"/>
    <property type="match status" value="1"/>
</dbReference>